<dbReference type="PANTHER" id="PTHR46118">
    <property type="entry name" value="PROTEIN ABHD11"/>
    <property type="match status" value="1"/>
</dbReference>
<feature type="compositionally biased region" description="Basic residues" evidence="3">
    <location>
        <begin position="318"/>
        <end position="328"/>
    </location>
</feature>
<keyword evidence="2" id="KW-0378">Hydrolase</keyword>
<keyword evidence="6" id="KW-1185">Reference proteome</keyword>
<dbReference type="PANTHER" id="PTHR46118:SF4">
    <property type="entry name" value="PROTEIN ABHD11"/>
    <property type="match status" value="1"/>
</dbReference>
<comment type="caution">
    <text evidence="5">The sequence shown here is derived from an EMBL/GenBank/DDBJ whole genome shotgun (WGS) entry which is preliminary data.</text>
</comment>
<dbReference type="InterPro" id="IPR029058">
    <property type="entry name" value="AB_hydrolase_fold"/>
</dbReference>
<reference evidence="5 6" key="1">
    <citation type="journal article" date="2020" name="ISME J.">
        <title>Uncovering the hidden diversity of litter-decomposition mechanisms in mushroom-forming fungi.</title>
        <authorList>
            <person name="Floudas D."/>
            <person name="Bentzer J."/>
            <person name="Ahren D."/>
            <person name="Johansson T."/>
            <person name="Persson P."/>
            <person name="Tunlid A."/>
        </authorList>
    </citation>
    <scope>NUCLEOTIDE SEQUENCE [LARGE SCALE GENOMIC DNA]</scope>
    <source>
        <strain evidence="5 6">CBS 175.51</strain>
    </source>
</reference>
<dbReference type="AlphaFoldDB" id="A0A8H5CHX8"/>
<sequence>MLALRNCYPKTFRLGSLPIRSVHNGNTRIVVPARLHYEVDAPEGSDYKTGAVIILHGLFGSRRNWNSLGKAMAERSQRPIYRLDLRNHGTSPHAEPMNYSAMAEDVWDYIMRHELKKVTVLGHSMGGKVAMAMALGAGRDQKKMPKDVLDKLIVVDITPRTASASPKFASYIDTMLDIERKLLKTRKEADEMLQTVEKHAGIRNFLLTNLLPLDRNFPKVEFRPPLDVLKNSLENLGRFPYSPGERSWDGKALFIKGETSGYIKLPWCKTAYIDKFFPNNRLETLDAGHWVHAEKPEEFMKIVCDFLKEGVEYTKKKAKKKAPSKAKKIQNEPPTDNA</sequence>
<dbReference type="EMBL" id="JAACJK010000001">
    <property type="protein sequence ID" value="KAF5341793.1"/>
    <property type="molecule type" value="Genomic_DNA"/>
</dbReference>
<organism evidence="5 6">
    <name type="scientific">Ephemerocybe angulata</name>
    <dbReference type="NCBI Taxonomy" id="980116"/>
    <lineage>
        <taxon>Eukaryota</taxon>
        <taxon>Fungi</taxon>
        <taxon>Dikarya</taxon>
        <taxon>Basidiomycota</taxon>
        <taxon>Agaricomycotina</taxon>
        <taxon>Agaricomycetes</taxon>
        <taxon>Agaricomycetidae</taxon>
        <taxon>Agaricales</taxon>
        <taxon>Agaricineae</taxon>
        <taxon>Psathyrellaceae</taxon>
        <taxon>Ephemerocybe</taxon>
    </lineage>
</organism>
<dbReference type="SUPFAM" id="SSF53474">
    <property type="entry name" value="alpha/beta-Hydrolases"/>
    <property type="match status" value="1"/>
</dbReference>
<dbReference type="GO" id="GO:0052689">
    <property type="term" value="F:carboxylic ester hydrolase activity"/>
    <property type="evidence" value="ECO:0007669"/>
    <property type="project" value="TreeGrafter"/>
</dbReference>
<name>A0A8H5CHX8_9AGAR</name>
<evidence type="ECO:0000256" key="1">
    <source>
        <dbReference type="ARBA" id="ARBA00008645"/>
    </source>
</evidence>
<accession>A0A8H5CHX8</accession>
<dbReference type="Pfam" id="PF00561">
    <property type="entry name" value="Abhydrolase_1"/>
    <property type="match status" value="1"/>
</dbReference>
<dbReference type="OrthoDB" id="8119704at2759"/>
<evidence type="ECO:0000313" key="6">
    <source>
        <dbReference type="Proteomes" id="UP000541558"/>
    </source>
</evidence>
<evidence type="ECO:0000256" key="2">
    <source>
        <dbReference type="ARBA" id="ARBA00022801"/>
    </source>
</evidence>
<dbReference type="InterPro" id="IPR000073">
    <property type="entry name" value="AB_hydrolase_1"/>
</dbReference>
<evidence type="ECO:0000256" key="3">
    <source>
        <dbReference type="SAM" id="MobiDB-lite"/>
    </source>
</evidence>
<feature type="region of interest" description="Disordered" evidence="3">
    <location>
        <begin position="318"/>
        <end position="338"/>
    </location>
</feature>
<gene>
    <name evidence="5" type="ORF">D9611_001370</name>
</gene>
<dbReference type="Proteomes" id="UP000541558">
    <property type="component" value="Unassembled WGS sequence"/>
</dbReference>
<dbReference type="Gene3D" id="3.40.50.1820">
    <property type="entry name" value="alpha/beta hydrolase"/>
    <property type="match status" value="1"/>
</dbReference>
<feature type="domain" description="AB hydrolase-1" evidence="4">
    <location>
        <begin position="51"/>
        <end position="296"/>
    </location>
</feature>
<evidence type="ECO:0000259" key="4">
    <source>
        <dbReference type="Pfam" id="PF00561"/>
    </source>
</evidence>
<protein>
    <recommendedName>
        <fullName evidence="4">AB hydrolase-1 domain-containing protein</fullName>
    </recommendedName>
</protein>
<dbReference type="GO" id="GO:0005739">
    <property type="term" value="C:mitochondrion"/>
    <property type="evidence" value="ECO:0007669"/>
    <property type="project" value="TreeGrafter"/>
</dbReference>
<evidence type="ECO:0000313" key="5">
    <source>
        <dbReference type="EMBL" id="KAF5341793.1"/>
    </source>
</evidence>
<proteinExistence type="inferred from homology"/>
<comment type="similarity">
    <text evidence="1">Belongs to the AB hydrolase superfamily.</text>
</comment>